<gene>
    <name evidence="12" type="primary">SLC25A17</name>
    <name evidence="12" type="ORF">B7P43_G14896</name>
</gene>
<dbReference type="EMBL" id="NEVH01000613">
    <property type="protein sequence ID" value="PNF43262.1"/>
    <property type="molecule type" value="Genomic_DNA"/>
</dbReference>
<dbReference type="GO" id="GO:0015230">
    <property type="term" value="F:FAD transmembrane transporter activity"/>
    <property type="evidence" value="ECO:0007669"/>
    <property type="project" value="TreeGrafter"/>
</dbReference>
<feature type="transmembrane region" description="Helical" evidence="11">
    <location>
        <begin position="67"/>
        <end position="87"/>
    </location>
</feature>
<dbReference type="GO" id="GO:0005347">
    <property type="term" value="F:ATP transmembrane transporter activity"/>
    <property type="evidence" value="ECO:0007669"/>
    <property type="project" value="TreeGrafter"/>
</dbReference>
<dbReference type="SUPFAM" id="SSF103506">
    <property type="entry name" value="Mitochondrial carrier"/>
    <property type="match status" value="1"/>
</dbReference>
<dbReference type="InterPro" id="IPR023395">
    <property type="entry name" value="MCP_dom_sf"/>
</dbReference>
<dbReference type="InParanoid" id="A0A2J7RQZ8"/>
<feature type="transmembrane region" description="Helical" evidence="11">
    <location>
        <begin position="212"/>
        <end position="232"/>
    </location>
</feature>
<sequence length="314" mass="34683">MSSKDGIFSYQTLVHAVAGATGSVFAMATFFPLDTVRSRLQLEENRAVKNTFTTLVELAEEEGFATLYRGVVPVLESLCASNFMYFYTFHGLKALRTTSANQNARRDLLLASVAGIVNVFTTTPLWVVNTRLKMKGLSSRTGNRATEHVADQYSGLLDGLVKMAQQEGVTSLWNGTIPSLMLVSNPAIQFMTYEAIKRRLQAAYGNQQLSGLVYFLVGAVAKAVATVITYPLQLVQTKLRHGHNYQDLPQSAGTIRLALYILKKYGVAGLYKGMEAKLLQTILTAALMFAAYEKIANFVFRLLLNQQKISSKLR</sequence>
<dbReference type="AlphaFoldDB" id="A0A2J7RQZ8"/>
<dbReference type="FunFam" id="1.50.40.10:FF:000129">
    <property type="entry name" value="Peroxisomal membrane protein"/>
    <property type="match status" value="1"/>
</dbReference>
<reference evidence="12 13" key="1">
    <citation type="submission" date="2017-12" db="EMBL/GenBank/DDBJ databases">
        <title>Hemimetabolous genomes reveal molecular basis of termite eusociality.</title>
        <authorList>
            <person name="Harrison M.C."/>
            <person name="Jongepier E."/>
            <person name="Robertson H.M."/>
            <person name="Arning N."/>
            <person name="Bitard-Feildel T."/>
            <person name="Chao H."/>
            <person name="Childers C.P."/>
            <person name="Dinh H."/>
            <person name="Doddapaneni H."/>
            <person name="Dugan S."/>
            <person name="Gowin J."/>
            <person name="Greiner C."/>
            <person name="Han Y."/>
            <person name="Hu H."/>
            <person name="Hughes D.S.T."/>
            <person name="Huylmans A.-K."/>
            <person name="Kemena C."/>
            <person name="Kremer L.P.M."/>
            <person name="Lee S.L."/>
            <person name="Lopez-Ezquerra A."/>
            <person name="Mallet L."/>
            <person name="Monroy-Kuhn J.M."/>
            <person name="Moser A."/>
            <person name="Murali S.C."/>
            <person name="Muzny D.M."/>
            <person name="Otani S."/>
            <person name="Piulachs M.-D."/>
            <person name="Poelchau M."/>
            <person name="Qu J."/>
            <person name="Schaub F."/>
            <person name="Wada-Katsumata A."/>
            <person name="Worley K.C."/>
            <person name="Xie Q."/>
            <person name="Ylla G."/>
            <person name="Poulsen M."/>
            <person name="Gibbs R.A."/>
            <person name="Schal C."/>
            <person name="Richards S."/>
            <person name="Belles X."/>
            <person name="Korb J."/>
            <person name="Bornberg-Bauer E."/>
        </authorList>
    </citation>
    <scope>NUCLEOTIDE SEQUENCE [LARGE SCALE GENOMIC DNA]</scope>
    <source>
        <tissue evidence="12">Whole body</tissue>
    </source>
</reference>
<keyword evidence="3 10" id="KW-0813">Transport</keyword>
<organism evidence="12 13">
    <name type="scientific">Cryptotermes secundus</name>
    <dbReference type="NCBI Taxonomy" id="105785"/>
    <lineage>
        <taxon>Eukaryota</taxon>
        <taxon>Metazoa</taxon>
        <taxon>Ecdysozoa</taxon>
        <taxon>Arthropoda</taxon>
        <taxon>Hexapoda</taxon>
        <taxon>Insecta</taxon>
        <taxon>Pterygota</taxon>
        <taxon>Neoptera</taxon>
        <taxon>Polyneoptera</taxon>
        <taxon>Dictyoptera</taxon>
        <taxon>Blattodea</taxon>
        <taxon>Blattoidea</taxon>
        <taxon>Termitoidae</taxon>
        <taxon>Kalotermitidae</taxon>
        <taxon>Cryptotermitinae</taxon>
        <taxon>Cryptotermes</taxon>
    </lineage>
</organism>
<dbReference type="GO" id="GO:0005778">
    <property type="term" value="C:peroxisomal membrane"/>
    <property type="evidence" value="ECO:0007669"/>
    <property type="project" value="UniProtKB-SubCell"/>
</dbReference>
<evidence type="ECO:0000256" key="6">
    <source>
        <dbReference type="ARBA" id="ARBA00022989"/>
    </source>
</evidence>
<dbReference type="GO" id="GO:0051724">
    <property type="term" value="F:NAD transmembrane transporter activity"/>
    <property type="evidence" value="ECO:0007669"/>
    <property type="project" value="TreeGrafter"/>
</dbReference>
<feature type="transmembrane region" description="Helical" evidence="11">
    <location>
        <begin position="12"/>
        <end position="33"/>
    </location>
</feature>
<feature type="repeat" description="Solcar" evidence="9">
    <location>
        <begin position="10"/>
        <end position="95"/>
    </location>
</feature>
<dbReference type="Proteomes" id="UP000235965">
    <property type="component" value="Unassembled WGS sequence"/>
</dbReference>
<dbReference type="FunCoup" id="A0A2J7RQZ8">
    <property type="interactions" value="478"/>
</dbReference>
<feature type="transmembrane region" description="Helical" evidence="11">
    <location>
        <begin position="108"/>
        <end position="128"/>
    </location>
</feature>
<keyword evidence="13" id="KW-1185">Reference proteome</keyword>
<keyword evidence="4 9" id="KW-0812">Transmembrane</keyword>
<keyword evidence="7 9" id="KW-0472">Membrane</keyword>
<feature type="repeat" description="Solcar" evidence="9">
    <location>
        <begin position="102"/>
        <end position="199"/>
    </location>
</feature>
<keyword evidence="8" id="KW-0576">Peroxisome</keyword>
<dbReference type="STRING" id="105785.A0A2J7RQZ8"/>
<feature type="transmembrane region" description="Helical" evidence="11">
    <location>
        <begin position="172"/>
        <end position="191"/>
    </location>
</feature>
<comment type="caution">
    <text evidence="12">The sequence shown here is derived from an EMBL/GenBank/DDBJ whole genome shotgun (WGS) entry which is preliminary data.</text>
</comment>
<evidence type="ECO:0000256" key="11">
    <source>
        <dbReference type="SAM" id="Phobius"/>
    </source>
</evidence>
<keyword evidence="5" id="KW-0677">Repeat</keyword>
<comment type="subcellular location">
    <subcellularLocation>
        <location evidence="1">Peroxisome membrane</location>
        <topology evidence="1">Multi-pass membrane protein</topology>
    </subcellularLocation>
</comment>
<dbReference type="PROSITE" id="PS50920">
    <property type="entry name" value="SOLCAR"/>
    <property type="match status" value="3"/>
</dbReference>
<name>A0A2J7RQZ8_9NEOP</name>
<accession>A0A2J7RQZ8</accession>
<proteinExistence type="inferred from homology"/>
<evidence type="ECO:0000256" key="5">
    <source>
        <dbReference type="ARBA" id="ARBA00022737"/>
    </source>
</evidence>
<protein>
    <submittedName>
        <fullName evidence="12">Peroxisomal membrane protein PMP34</fullName>
    </submittedName>
</protein>
<comment type="similarity">
    <text evidence="2 10">Belongs to the mitochondrial carrier (TC 2.A.29) family.</text>
</comment>
<evidence type="ECO:0000256" key="9">
    <source>
        <dbReference type="PROSITE-ProRule" id="PRU00282"/>
    </source>
</evidence>
<evidence type="ECO:0000256" key="1">
    <source>
        <dbReference type="ARBA" id="ARBA00004585"/>
    </source>
</evidence>
<dbReference type="Gene3D" id="1.50.40.10">
    <property type="entry name" value="Mitochondrial carrier domain"/>
    <property type="match status" value="1"/>
</dbReference>
<evidence type="ECO:0000256" key="4">
    <source>
        <dbReference type="ARBA" id="ARBA00022692"/>
    </source>
</evidence>
<evidence type="ECO:0000256" key="2">
    <source>
        <dbReference type="ARBA" id="ARBA00006375"/>
    </source>
</evidence>
<evidence type="ECO:0000256" key="10">
    <source>
        <dbReference type="RuleBase" id="RU000488"/>
    </source>
</evidence>
<dbReference type="InterPro" id="IPR018108">
    <property type="entry name" value="MCP_transmembrane"/>
</dbReference>
<evidence type="ECO:0000256" key="3">
    <source>
        <dbReference type="ARBA" id="ARBA00022448"/>
    </source>
</evidence>
<dbReference type="GO" id="GO:0044610">
    <property type="term" value="F:FMN transmembrane transporter activity"/>
    <property type="evidence" value="ECO:0007669"/>
    <property type="project" value="TreeGrafter"/>
</dbReference>
<feature type="repeat" description="Solcar" evidence="9">
    <location>
        <begin position="209"/>
        <end position="298"/>
    </location>
</feature>
<evidence type="ECO:0000256" key="7">
    <source>
        <dbReference type="ARBA" id="ARBA00023136"/>
    </source>
</evidence>
<dbReference type="GO" id="GO:0015228">
    <property type="term" value="F:coenzyme A transmembrane transporter activity"/>
    <property type="evidence" value="ECO:0007669"/>
    <property type="project" value="TreeGrafter"/>
</dbReference>
<dbReference type="PANTHER" id="PTHR45939">
    <property type="entry name" value="PEROXISOMAL MEMBRANE PROTEIN PMP34-RELATED"/>
    <property type="match status" value="1"/>
</dbReference>
<keyword evidence="6 11" id="KW-1133">Transmembrane helix</keyword>
<dbReference type="InterPro" id="IPR052217">
    <property type="entry name" value="Mito/Peroxisomal_Carrier"/>
</dbReference>
<dbReference type="PANTHER" id="PTHR45939:SF5">
    <property type="entry name" value="PEROXISOMAL MEMBRANE PROTEIN PMP34"/>
    <property type="match status" value="1"/>
</dbReference>
<evidence type="ECO:0000256" key="8">
    <source>
        <dbReference type="ARBA" id="ARBA00023140"/>
    </source>
</evidence>
<dbReference type="GO" id="GO:0080122">
    <property type="term" value="F:AMP transmembrane transporter activity"/>
    <property type="evidence" value="ECO:0007669"/>
    <property type="project" value="TreeGrafter"/>
</dbReference>
<feature type="transmembrane region" description="Helical" evidence="11">
    <location>
        <begin position="282"/>
        <end position="304"/>
    </location>
</feature>
<dbReference type="OrthoDB" id="10266426at2759"/>
<dbReference type="Pfam" id="PF00153">
    <property type="entry name" value="Mito_carr"/>
    <property type="match status" value="3"/>
</dbReference>
<evidence type="ECO:0000313" key="12">
    <source>
        <dbReference type="EMBL" id="PNF43262.1"/>
    </source>
</evidence>
<evidence type="ECO:0000313" key="13">
    <source>
        <dbReference type="Proteomes" id="UP000235965"/>
    </source>
</evidence>
<dbReference type="GO" id="GO:0015217">
    <property type="term" value="F:ADP transmembrane transporter activity"/>
    <property type="evidence" value="ECO:0007669"/>
    <property type="project" value="TreeGrafter"/>
</dbReference>